<reference evidence="10" key="1">
    <citation type="submission" date="2021-06" db="EMBL/GenBank/DDBJ databases">
        <title>Genome Sequence of Mortierella hyaline Strain SCG-10, a Cold-Adapted, Nitrate-Reducing Fungus Isolated from Soil in Minnesota, USA.</title>
        <authorList>
            <person name="Aldossari N."/>
        </authorList>
    </citation>
    <scope>NUCLEOTIDE SEQUENCE</scope>
    <source>
        <strain evidence="10">SCG-10</strain>
    </source>
</reference>
<evidence type="ECO:0000256" key="2">
    <source>
        <dbReference type="ARBA" id="ARBA00022490"/>
    </source>
</evidence>
<evidence type="ECO:0000256" key="4">
    <source>
        <dbReference type="ARBA" id="ARBA00022884"/>
    </source>
</evidence>
<feature type="region of interest" description="Disordered" evidence="8">
    <location>
        <begin position="608"/>
        <end position="641"/>
    </location>
</feature>
<evidence type="ECO:0000256" key="3">
    <source>
        <dbReference type="ARBA" id="ARBA00022737"/>
    </source>
</evidence>
<keyword evidence="3" id="KW-0677">Repeat</keyword>
<protein>
    <recommendedName>
        <fullName evidence="6">Pumilio homology domain family member 3</fullName>
    </recommendedName>
</protein>
<dbReference type="FunFam" id="1.25.10.10:FF:000004">
    <property type="entry name" value="Pumilio homolog 1 isoform 2"/>
    <property type="match status" value="1"/>
</dbReference>
<comment type="subcellular location">
    <subcellularLocation>
        <location evidence="1">Cytoplasm</location>
    </subcellularLocation>
</comment>
<feature type="compositionally biased region" description="Polar residues" evidence="8">
    <location>
        <begin position="64"/>
        <end position="84"/>
    </location>
</feature>
<dbReference type="InterPro" id="IPR001313">
    <property type="entry name" value="Pumilio_RNA-bd_rpt"/>
</dbReference>
<feature type="repeat" description="Pumilio" evidence="7">
    <location>
        <begin position="1032"/>
        <end position="1067"/>
    </location>
</feature>
<feature type="region of interest" description="Disordered" evidence="8">
    <location>
        <begin position="64"/>
        <end position="158"/>
    </location>
</feature>
<dbReference type="EMBL" id="JAHRHY010000002">
    <property type="protein sequence ID" value="KAG9071445.1"/>
    <property type="molecule type" value="Genomic_DNA"/>
</dbReference>
<feature type="repeat" description="Pumilio" evidence="7">
    <location>
        <begin position="925"/>
        <end position="960"/>
    </location>
</feature>
<feature type="compositionally biased region" description="Low complexity" evidence="8">
    <location>
        <begin position="247"/>
        <end position="263"/>
    </location>
</feature>
<evidence type="ECO:0000256" key="5">
    <source>
        <dbReference type="ARBA" id="ARBA00060736"/>
    </source>
</evidence>
<keyword evidence="2" id="KW-0963">Cytoplasm</keyword>
<dbReference type="Proteomes" id="UP000707451">
    <property type="component" value="Unassembled WGS sequence"/>
</dbReference>
<feature type="repeat" description="Pumilio" evidence="7">
    <location>
        <begin position="961"/>
        <end position="984"/>
    </location>
</feature>
<dbReference type="Gene3D" id="1.25.10.10">
    <property type="entry name" value="Leucine-rich Repeat Variant"/>
    <property type="match status" value="1"/>
</dbReference>
<feature type="compositionally biased region" description="Low complexity" evidence="8">
    <location>
        <begin position="303"/>
        <end position="315"/>
    </location>
</feature>
<dbReference type="InterPro" id="IPR033133">
    <property type="entry name" value="PUM-HD"/>
</dbReference>
<dbReference type="InterPro" id="IPR016024">
    <property type="entry name" value="ARM-type_fold"/>
</dbReference>
<keyword evidence="4" id="KW-0694">RNA-binding</keyword>
<dbReference type="Pfam" id="PF00806">
    <property type="entry name" value="PUF"/>
    <property type="match status" value="8"/>
</dbReference>
<comment type="similarity">
    <text evidence="5">Belongs to the PUF3 family.</text>
</comment>
<evidence type="ECO:0000313" key="10">
    <source>
        <dbReference type="EMBL" id="KAG9071445.1"/>
    </source>
</evidence>
<dbReference type="CDD" id="cd07920">
    <property type="entry name" value="Pumilio"/>
    <property type="match status" value="1"/>
</dbReference>
<dbReference type="SMART" id="SM00025">
    <property type="entry name" value="Pumilio"/>
    <property type="match status" value="8"/>
</dbReference>
<evidence type="ECO:0000313" key="11">
    <source>
        <dbReference type="Proteomes" id="UP000707451"/>
    </source>
</evidence>
<feature type="repeat" description="Pumilio" evidence="7">
    <location>
        <begin position="889"/>
        <end position="924"/>
    </location>
</feature>
<gene>
    <name evidence="10" type="primary">PUF3_1</name>
    <name evidence="10" type="ORF">KI688_005657</name>
</gene>
<accession>A0A9P7Y1Y0</accession>
<feature type="repeat" description="Pumilio" evidence="7">
    <location>
        <begin position="1068"/>
        <end position="1110"/>
    </location>
</feature>
<feature type="compositionally biased region" description="Low complexity" evidence="8">
    <location>
        <begin position="111"/>
        <end position="127"/>
    </location>
</feature>
<evidence type="ECO:0000259" key="9">
    <source>
        <dbReference type="PROSITE" id="PS50303"/>
    </source>
</evidence>
<dbReference type="GO" id="GO:0005737">
    <property type="term" value="C:cytoplasm"/>
    <property type="evidence" value="ECO:0007669"/>
    <property type="project" value="UniProtKB-SubCell"/>
</dbReference>
<feature type="region of interest" description="Disordered" evidence="8">
    <location>
        <begin position="1"/>
        <end position="22"/>
    </location>
</feature>
<evidence type="ECO:0000256" key="6">
    <source>
        <dbReference type="ARBA" id="ARBA00081811"/>
    </source>
</evidence>
<proteinExistence type="inferred from homology"/>
<keyword evidence="11" id="KW-1185">Reference proteome</keyword>
<evidence type="ECO:0000256" key="8">
    <source>
        <dbReference type="SAM" id="MobiDB-lite"/>
    </source>
</evidence>
<dbReference type="PROSITE" id="PS50302">
    <property type="entry name" value="PUM"/>
    <property type="match status" value="8"/>
</dbReference>
<sequence>MDDHFYSAPIGSTTANGSGGGGANNADIYQPAITNNQHGQQLASLLRGKFGDFDGFNYSTGLDISRSSSAPPNQHHQTNSSRFSNFGPGYDSPLSPADLTRSESTDYLGANNNNNYNDNNSSTTVNNHGAAFMTSPRQDSRSALLQPQSSSSVYSPGPSWQLWSSTTSISGQAGGSDDAGKNLSTTAAVPGLTNFSCHIGSTDYLGSMTSTADPAFLWRQEMQSPEISRSETQSPRLAQLKGLGGESSSNNNSSSNLQRNTSSMPASPMFGSHSDHLSHIWAPSVSSPSQDFPRSPSPLFNLPSHSQPHQAHSSPLYQSLTPSQNIRSPLSTPSTLRHDISESLGIDEPLRSAPVGSQNDLDYGLASDDMDDRSSQLKSVLNAALDAGEDERIPTAVNARSPLFQTKFAPPQRSSSTPPISGPGFPHSRNPPGFSADSAFDAAQSDMDFGMRHLQLGNSDDDLALQQANLRRQQFHLNQQQLKLQQIQLQQQRQQQQQFQQLHHPLHGSHTPVTAYSPYFDSQNVLKDPRMTNTQFGYDYLPSSGLQDTSSSRDLLTASQKDLHSMLAGHDEASLGFRANDLAYDPRRMHHPAPSLSPEYRKAQLLQLHQQQQQHGFYSPNGVSMDSLGSPSAMDYPGNGLRASELNHADARATAAARAIHAAAEKKLRLQSQQILMQQQQLMLMRQQQQQQLQQQHQHQHQHQQQQQQQQHQHGQQPHSHGHKQTRTRSKNNNNHNQHSQVSSPKHHHASQHKNGGDHAKSGTDSDHNNGGPGVSSRSHQGDDTKDSENDPGHGLRSPLLEEFRSNKSNKKYELKDIAGSVVEFSGDQHGSRFIQQKLETATEEEKAMVFDEILPHALQLMTDVFGNYVIQKFFEHGAQEHKSVLAKQMDGHILSLALQMYGCRVVQKGLEHVLSDQQAVLVKELEGHVLKCVKDQNGNHVIQKAIECVPAEHIQFIMNAFTGQVYTLATHPYGCRVIQRMFEHCADTKTPLMDELHRYIPNLVQDQYGNYVIQHILERGNPTEKSLVVSKVMGQVLQLSKHKFASNVVEKCVAYGSPSDRQKLIEEVIITKPDGTSPLVLMMKDQFANYVVQKMLDVVDGEQRDVLVAKIKPHLQSLKKYTYGKHLITKVEKLMALQEPRSALDGFIASPALSIRTLTPTPNSPIVANASATPA</sequence>
<comment type="caution">
    <text evidence="10">The sequence shown here is derived from an EMBL/GenBank/DDBJ whole genome shotgun (WGS) entry which is preliminary data.</text>
</comment>
<dbReference type="PANTHER" id="PTHR12537:SF12">
    <property type="entry name" value="MATERNAL PROTEIN PUMILIO"/>
    <property type="match status" value="1"/>
</dbReference>
<feature type="region of interest" description="Disordered" evidence="8">
    <location>
        <begin position="692"/>
        <end position="805"/>
    </location>
</feature>
<dbReference type="SUPFAM" id="SSF48371">
    <property type="entry name" value="ARM repeat"/>
    <property type="match status" value="1"/>
</dbReference>
<dbReference type="OrthoDB" id="668540at2759"/>
<feature type="compositionally biased region" description="Polar residues" evidence="8">
    <location>
        <begin position="135"/>
        <end position="145"/>
    </location>
</feature>
<evidence type="ECO:0000256" key="1">
    <source>
        <dbReference type="ARBA" id="ARBA00004496"/>
    </source>
</evidence>
<dbReference type="GO" id="GO:0003730">
    <property type="term" value="F:mRNA 3'-UTR binding"/>
    <property type="evidence" value="ECO:0007669"/>
    <property type="project" value="TreeGrafter"/>
</dbReference>
<feature type="region of interest" description="Disordered" evidence="8">
    <location>
        <begin position="241"/>
        <end position="371"/>
    </location>
</feature>
<dbReference type="AlphaFoldDB" id="A0A9P7Y1Y0"/>
<dbReference type="InterPro" id="IPR033712">
    <property type="entry name" value="Pumilio_RNA-bd"/>
</dbReference>
<feature type="repeat" description="Pumilio" evidence="7">
    <location>
        <begin position="996"/>
        <end position="1031"/>
    </location>
</feature>
<feature type="repeat" description="Pumilio" evidence="7">
    <location>
        <begin position="817"/>
        <end position="852"/>
    </location>
</feature>
<feature type="compositionally biased region" description="Basic residues" evidence="8">
    <location>
        <begin position="720"/>
        <end position="730"/>
    </location>
</feature>
<dbReference type="PANTHER" id="PTHR12537">
    <property type="entry name" value="RNA BINDING PROTEIN PUMILIO-RELATED"/>
    <property type="match status" value="1"/>
</dbReference>
<feature type="compositionally biased region" description="Low complexity" evidence="8">
    <location>
        <begin position="146"/>
        <end position="158"/>
    </location>
</feature>
<feature type="repeat" description="Pumilio" evidence="7">
    <location>
        <begin position="853"/>
        <end position="888"/>
    </location>
</feature>
<evidence type="ECO:0000256" key="7">
    <source>
        <dbReference type="PROSITE-ProRule" id="PRU00317"/>
    </source>
</evidence>
<name>A0A9P7Y1Y0_9FUNG</name>
<dbReference type="PROSITE" id="PS50303">
    <property type="entry name" value="PUM_HD"/>
    <property type="match status" value="1"/>
</dbReference>
<dbReference type="InterPro" id="IPR011989">
    <property type="entry name" value="ARM-like"/>
</dbReference>
<feature type="compositionally biased region" description="Polar residues" evidence="8">
    <location>
        <begin position="621"/>
        <end position="630"/>
    </location>
</feature>
<feature type="domain" description="PUM-HD" evidence="9">
    <location>
        <begin position="796"/>
        <end position="1136"/>
    </location>
</feature>
<organism evidence="10 11">
    <name type="scientific">Linnemannia hyalina</name>
    <dbReference type="NCBI Taxonomy" id="64524"/>
    <lineage>
        <taxon>Eukaryota</taxon>
        <taxon>Fungi</taxon>
        <taxon>Fungi incertae sedis</taxon>
        <taxon>Mucoromycota</taxon>
        <taxon>Mortierellomycotina</taxon>
        <taxon>Mortierellomycetes</taxon>
        <taxon>Mortierellales</taxon>
        <taxon>Mortierellaceae</taxon>
        <taxon>Linnemannia</taxon>
    </lineage>
</organism>
<feature type="compositionally biased region" description="Polar residues" evidence="8">
    <location>
        <begin position="316"/>
        <end position="335"/>
    </location>
</feature>
<dbReference type="GO" id="GO:0000288">
    <property type="term" value="P:nuclear-transcribed mRNA catabolic process, deadenylation-dependent decay"/>
    <property type="evidence" value="ECO:0007669"/>
    <property type="project" value="TreeGrafter"/>
</dbReference>
<feature type="compositionally biased region" description="Basic and acidic residues" evidence="8">
    <location>
        <begin position="780"/>
        <end position="805"/>
    </location>
</feature>
<feature type="compositionally biased region" description="Low complexity" evidence="8">
    <location>
        <begin position="692"/>
        <end position="717"/>
    </location>
</feature>
<feature type="region of interest" description="Disordered" evidence="8">
    <location>
        <begin position="406"/>
        <end position="439"/>
    </location>
</feature>
<feature type="compositionally biased region" description="Basic and acidic residues" evidence="8">
    <location>
        <begin position="755"/>
        <end position="768"/>
    </location>
</feature>
<feature type="compositionally biased region" description="Low complexity" evidence="8">
    <location>
        <begin position="731"/>
        <end position="744"/>
    </location>
</feature>